<dbReference type="CDD" id="cd00082">
    <property type="entry name" value="HisKA"/>
    <property type="match status" value="1"/>
</dbReference>
<feature type="active site" evidence="8">
    <location>
        <position position="34"/>
    </location>
</feature>
<proteinExistence type="predicted"/>
<dbReference type="GO" id="GO:0008983">
    <property type="term" value="F:protein-glutamate O-methyltransferase activity"/>
    <property type="evidence" value="ECO:0007669"/>
    <property type="project" value="UniProtKB-EC"/>
</dbReference>
<keyword evidence="6" id="KW-0949">S-adenosyl-L-methionine</keyword>
<keyword evidence="5" id="KW-0808">Transferase</keyword>
<evidence type="ECO:0000256" key="2">
    <source>
        <dbReference type="ARBA" id="ARBA00001541"/>
    </source>
</evidence>
<dbReference type="InterPro" id="IPR036097">
    <property type="entry name" value="HisK_dim/P_sf"/>
</dbReference>
<feature type="domain" description="CheB-type methylesterase" evidence="12">
    <location>
        <begin position="22"/>
        <end position="205"/>
    </location>
</feature>
<dbReference type="Gene3D" id="3.40.50.180">
    <property type="entry name" value="Methylesterase CheB, C-terminal domain"/>
    <property type="match status" value="1"/>
</dbReference>
<feature type="domain" description="Histidine kinase" evidence="10">
    <location>
        <begin position="1009"/>
        <end position="1221"/>
    </location>
</feature>
<evidence type="ECO:0000256" key="1">
    <source>
        <dbReference type="ARBA" id="ARBA00000085"/>
    </source>
</evidence>
<dbReference type="PROSITE" id="PS50123">
    <property type="entry name" value="CHER"/>
    <property type="match status" value="1"/>
</dbReference>
<evidence type="ECO:0000256" key="3">
    <source>
        <dbReference type="ARBA" id="ARBA00022553"/>
    </source>
</evidence>
<dbReference type="GO" id="GO:0006935">
    <property type="term" value="P:chemotaxis"/>
    <property type="evidence" value="ECO:0007669"/>
    <property type="project" value="UniProtKB-UniRule"/>
</dbReference>
<keyword evidence="3" id="KW-0597">Phosphoprotein</keyword>
<comment type="catalytic activity">
    <reaction evidence="1">
        <text>ATP + protein L-histidine = ADP + protein N-phospho-L-histidine.</text>
        <dbReference type="EC" id="2.7.13.3"/>
    </reaction>
</comment>
<dbReference type="PRINTS" id="PR00996">
    <property type="entry name" value="CHERMTFRASE"/>
</dbReference>
<dbReference type="Pfam" id="PF13596">
    <property type="entry name" value="PAS_10"/>
    <property type="match status" value="1"/>
</dbReference>
<evidence type="ECO:0000256" key="8">
    <source>
        <dbReference type="PROSITE-ProRule" id="PRU00050"/>
    </source>
</evidence>
<dbReference type="GO" id="GO:0000155">
    <property type="term" value="F:phosphorelay sensor kinase activity"/>
    <property type="evidence" value="ECO:0007669"/>
    <property type="project" value="InterPro"/>
</dbReference>
<dbReference type="EMBL" id="JACRUL010000034">
    <property type="protein sequence ID" value="MBC5845315.1"/>
    <property type="molecule type" value="Genomic_DNA"/>
</dbReference>
<dbReference type="GO" id="GO:0008984">
    <property type="term" value="F:protein-glutamate methylesterase activity"/>
    <property type="evidence" value="ECO:0007669"/>
    <property type="project" value="InterPro"/>
</dbReference>
<dbReference type="InterPro" id="IPR003594">
    <property type="entry name" value="HATPase_dom"/>
</dbReference>
<dbReference type="InterPro" id="IPR029063">
    <property type="entry name" value="SAM-dependent_MTases_sf"/>
</dbReference>
<dbReference type="InterPro" id="IPR022642">
    <property type="entry name" value="CheR_C"/>
</dbReference>
<evidence type="ECO:0000256" key="6">
    <source>
        <dbReference type="ARBA" id="ARBA00022691"/>
    </source>
</evidence>
<dbReference type="SMART" id="SM00091">
    <property type="entry name" value="PAS"/>
    <property type="match status" value="2"/>
</dbReference>
<dbReference type="SMART" id="SM00387">
    <property type="entry name" value="HATPase_c"/>
    <property type="match status" value="1"/>
</dbReference>
<dbReference type="Pfam" id="PF00512">
    <property type="entry name" value="HisKA"/>
    <property type="match status" value="1"/>
</dbReference>
<evidence type="ECO:0000259" key="13">
    <source>
        <dbReference type="PROSITE" id="PS50123"/>
    </source>
</evidence>
<dbReference type="RefSeq" id="WP_187019678.1">
    <property type="nucleotide sequence ID" value="NZ_JACRUK010000035.1"/>
</dbReference>
<dbReference type="PANTHER" id="PTHR24422">
    <property type="entry name" value="CHEMOTAXIS PROTEIN METHYLTRANSFERASE"/>
    <property type="match status" value="1"/>
</dbReference>
<accession>A0A923N3D3</accession>
<evidence type="ECO:0000256" key="9">
    <source>
        <dbReference type="SAM" id="Coils"/>
    </source>
</evidence>
<dbReference type="PROSITE" id="PS50109">
    <property type="entry name" value="HIS_KIN"/>
    <property type="match status" value="1"/>
</dbReference>
<organism evidence="14 15">
    <name type="scientific">Flavobacterium muglaense</name>
    <dbReference type="NCBI Taxonomy" id="2764716"/>
    <lineage>
        <taxon>Bacteria</taxon>
        <taxon>Pseudomonadati</taxon>
        <taxon>Bacteroidota</taxon>
        <taxon>Flavobacteriia</taxon>
        <taxon>Flavobacteriales</taxon>
        <taxon>Flavobacteriaceae</taxon>
        <taxon>Flavobacterium</taxon>
    </lineage>
</organism>
<dbReference type="PROSITE" id="PS50122">
    <property type="entry name" value="CHEB"/>
    <property type="match status" value="1"/>
</dbReference>
<dbReference type="Pfam" id="PF02518">
    <property type="entry name" value="HATPase_c"/>
    <property type="match status" value="1"/>
</dbReference>
<keyword evidence="7" id="KW-0418">Kinase</keyword>
<evidence type="ECO:0000256" key="4">
    <source>
        <dbReference type="ARBA" id="ARBA00022603"/>
    </source>
</evidence>
<keyword evidence="8" id="KW-0145">Chemotaxis</keyword>
<feature type="domain" description="CheR-type methyltransferase" evidence="13">
    <location>
        <begin position="237"/>
        <end position="478"/>
    </location>
</feature>
<dbReference type="Pfam" id="PF01739">
    <property type="entry name" value="CheR"/>
    <property type="match status" value="1"/>
</dbReference>
<dbReference type="SMART" id="SM00388">
    <property type="entry name" value="HisKA"/>
    <property type="match status" value="1"/>
</dbReference>
<dbReference type="GO" id="GO:0032259">
    <property type="term" value="P:methylation"/>
    <property type="evidence" value="ECO:0007669"/>
    <property type="project" value="UniProtKB-KW"/>
</dbReference>
<evidence type="ECO:0000256" key="7">
    <source>
        <dbReference type="ARBA" id="ARBA00022777"/>
    </source>
</evidence>
<dbReference type="InterPro" id="IPR005467">
    <property type="entry name" value="His_kinase_dom"/>
</dbReference>
<gene>
    <name evidence="14" type="ORF">H8R25_12815</name>
</gene>
<evidence type="ECO:0000259" key="10">
    <source>
        <dbReference type="PROSITE" id="PS50109"/>
    </source>
</evidence>
<dbReference type="InterPro" id="IPR000673">
    <property type="entry name" value="Sig_transdc_resp-reg_Me-estase"/>
</dbReference>
<dbReference type="Gene3D" id="1.10.287.130">
    <property type="match status" value="1"/>
</dbReference>
<dbReference type="InterPro" id="IPR050903">
    <property type="entry name" value="Bact_Chemotaxis_MeTrfase"/>
</dbReference>
<dbReference type="SUPFAM" id="SSF52738">
    <property type="entry name" value="Methylesterase CheB, C-terminal domain"/>
    <property type="match status" value="1"/>
</dbReference>
<dbReference type="Gene3D" id="1.10.155.10">
    <property type="entry name" value="Chemotaxis receptor methyltransferase CheR, N-terminal domain"/>
    <property type="match status" value="1"/>
</dbReference>
<dbReference type="GO" id="GO:0000156">
    <property type="term" value="F:phosphorelay response regulator activity"/>
    <property type="evidence" value="ECO:0007669"/>
    <property type="project" value="InterPro"/>
</dbReference>
<evidence type="ECO:0000256" key="5">
    <source>
        <dbReference type="ARBA" id="ARBA00022679"/>
    </source>
</evidence>
<name>A0A923N3D3_9FLAO</name>
<keyword evidence="4" id="KW-0489">Methyltransferase</keyword>
<dbReference type="FunFam" id="3.30.565.10:FF:000006">
    <property type="entry name" value="Sensor histidine kinase WalK"/>
    <property type="match status" value="1"/>
</dbReference>
<dbReference type="InterPro" id="IPR003661">
    <property type="entry name" value="HisK_dim/P_dom"/>
</dbReference>
<keyword evidence="8" id="KW-0378">Hydrolase</keyword>
<dbReference type="InterPro" id="IPR035965">
    <property type="entry name" value="PAS-like_dom_sf"/>
</dbReference>
<dbReference type="Pfam" id="PF01339">
    <property type="entry name" value="CheB_methylest"/>
    <property type="match status" value="1"/>
</dbReference>
<dbReference type="SUPFAM" id="SSF53335">
    <property type="entry name" value="S-adenosyl-L-methionine-dependent methyltransferases"/>
    <property type="match status" value="1"/>
</dbReference>
<dbReference type="AlphaFoldDB" id="A0A923N3D3"/>
<dbReference type="InterPro" id="IPR035909">
    <property type="entry name" value="CheB_C"/>
</dbReference>
<dbReference type="Pfam" id="PF03705">
    <property type="entry name" value="CheR_N"/>
    <property type="match status" value="1"/>
</dbReference>
<feature type="coiled-coil region" evidence="9">
    <location>
        <begin position="662"/>
        <end position="745"/>
    </location>
</feature>
<feature type="active site" evidence="8">
    <location>
        <position position="153"/>
    </location>
</feature>
<protein>
    <submittedName>
        <fullName evidence="14">PAS domain-containing protein</fullName>
    </submittedName>
</protein>
<dbReference type="Proteomes" id="UP000641454">
    <property type="component" value="Unassembled WGS sequence"/>
</dbReference>
<dbReference type="SUPFAM" id="SSF55874">
    <property type="entry name" value="ATPase domain of HSP90 chaperone/DNA topoisomerase II/histidine kinase"/>
    <property type="match status" value="1"/>
</dbReference>
<feature type="active site" evidence="8">
    <location>
        <position position="61"/>
    </location>
</feature>
<dbReference type="InterPro" id="IPR036804">
    <property type="entry name" value="CheR_N_sf"/>
</dbReference>
<dbReference type="PANTHER" id="PTHR24422:SF10">
    <property type="entry name" value="CHEMOTAXIS PROTEIN METHYLTRANSFERASE 2"/>
    <property type="match status" value="1"/>
</dbReference>
<dbReference type="SUPFAM" id="SSF47757">
    <property type="entry name" value="Chemotaxis receptor methyltransferase CheR, N-terminal domain"/>
    <property type="match status" value="1"/>
</dbReference>
<dbReference type="InterPro" id="IPR036890">
    <property type="entry name" value="HATPase_C_sf"/>
</dbReference>
<dbReference type="SUPFAM" id="SSF47384">
    <property type="entry name" value="Homodimeric domain of signal transducing histidine kinase"/>
    <property type="match status" value="1"/>
</dbReference>
<dbReference type="SUPFAM" id="SSF55785">
    <property type="entry name" value="PYP-like sensor domain (PAS domain)"/>
    <property type="match status" value="1"/>
</dbReference>
<dbReference type="InterPro" id="IPR000014">
    <property type="entry name" value="PAS"/>
</dbReference>
<dbReference type="InterPro" id="IPR022641">
    <property type="entry name" value="CheR_N"/>
</dbReference>
<comment type="caution">
    <text evidence="14">The sequence shown here is derived from an EMBL/GenBank/DDBJ whole genome shotgun (WGS) entry which is preliminary data.</text>
</comment>
<feature type="domain" description="PAC" evidence="11">
    <location>
        <begin position="808"/>
        <end position="858"/>
    </location>
</feature>
<dbReference type="Gene3D" id="3.30.450.20">
    <property type="entry name" value="PAS domain"/>
    <property type="match status" value="2"/>
</dbReference>
<dbReference type="PROSITE" id="PS50113">
    <property type="entry name" value="PAC"/>
    <property type="match status" value="1"/>
</dbReference>
<keyword evidence="9" id="KW-0175">Coiled coil</keyword>
<sequence length="1221" mass="140173">MAIQKNTPKSEALPALIKVKKPRNDIYVVGIGASAGGLDALQEFFDNIPTNTGMAFCVVQHLSPNFKSLMDELLSRHSRMKISTVIDGEKIEPNRIYLNSKEVSLKIKNGCFEYIEKETRGTLNLPIDMFFHSLGEEFQENAIGIILYGTGTDGSRGIRTIRDFGGTVMVQEPSSAQFDGMPNTAISTGFAEYIGTPTKLAQEIIKFPYKPTFFGNVNNGGTTTETEFIYIQILDELHKYCGVDFRLYKNNTLVKRLEKRMNLLDINELEDYLEFIKNNDEELEILKGDFFIGVTTFFRDKEAFITLKETVLPKLFKDRPTHEPIRLWSVGCSTGEEAYSLAILVDEYIKENRLKHNFKIFATDIDRKAIDIASNGQYIVNAVNDISQQRLEHYFIRTGEHYQIIKRIRKKIIFSTHNIIKDPPFIKMDFISCRNLLIYIQPKTQQKIFQHFQFSLNVFGFLFLGNSENLGDLQKDFEVLNNKWRIYINKTKTRVLPSFDQGDKMHQITTNNSNLHVTSKFQKQKSSPENVFTSQLAEIFAPKCIFIDNEYNILYIKGNFQDLIQIPQGIVQMNLMLLLDEKLAVMVRNGIRRLNEEKKSIVFTNVLYPQKNTQTKLNISFTRITKENNVMYLIAFDQKENRDAKTIVYDQYELDEFSKQRIDDLEIDLKTKQEELQYVVEELETSNEELQASNEELMASNEELQGTNEELQSVNEELYTVNTELQAKNKELQDLSNDINNLLISTDIGTLFLDNTLVIRKFTPALKKHFNLEDTDIGRPISNFTHKFPNRNDGEFIESIKTVISTQTAIELEIFDTDGNIYLNKILPYVTSKKSTDGVVITYVDITNTKQIEKDLRRSEEKHKNLHNELQVIIDNFPGLIFYKDSNNNYLKVNKLMADTYNLDKTEIEGKNLKTFYSAKQAKAFWEDDKAIMASGISKLNTIQSLETSEGLKWLNTSKILVKNLIDGSTNILGVSMEITELKKTEQLLEESLSKLVISNNELSQFAYVASHDLQEPLNNIVSFIKLFIEKYDSIVDDEGQQFLDIILNSSNRMKDLIKAVLEHSRLDNEVNTVSFTPLNTINQIITDMSALVKATNTTINIDSLPKKMKGQEINIRLLFQNLISNAIKFNSSKAPQIDISCQEKHGYYQFNVKDNGIGIDSAYAKKIFDVFQRLHNQDEYPGTGIGLANCKKIVEMHDGHIWFESEENKGTTFMFTISKT</sequence>
<evidence type="ECO:0000259" key="11">
    <source>
        <dbReference type="PROSITE" id="PS50113"/>
    </source>
</evidence>
<evidence type="ECO:0000313" key="14">
    <source>
        <dbReference type="EMBL" id="MBC5845315.1"/>
    </source>
</evidence>
<reference evidence="14 15" key="1">
    <citation type="submission" date="2020-08" db="EMBL/GenBank/DDBJ databases">
        <title>Description of novel Flavobacterium F-392 isolate.</title>
        <authorList>
            <person name="Saticioglu I.B."/>
            <person name="Duman M."/>
            <person name="Altun S."/>
        </authorList>
    </citation>
    <scope>NUCLEOTIDE SEQUENCE [LARGE SCALE GENOMIC DNA]</scope>
    <source>
        <strain evidence="14 15">F-392</strain>
    </source>
</reference>
<dbReference type="InterPro" id="IPR000700">
    <property type="entry name" value="PAS-assoc_C"/>
</dbReference>
<evidence type="ECO:0000259" key="12">
    <source>
        <dbReference type="PROSITE" id="PS50122"/>
    </source>
</evidence>
<evidence type="ECO:0000313" key="15">
    <source>
        <dbReference type="Proteomes" id="UP000641454"/>
    </source>
</evidence>
<dbReference type="Gene3D" id="3.40.50.150">
    <property type="entry name" value="Vaccinia Virus protein VP39"/>
    <property type="match status" value="1"/>
</dbReference>
<dbReference type="Gene3D" id="3.30.565.10">
    <property type="entry name" value="Histidine kinase-like ATPase, C-terminal domain"/>
    <property type="match status" value="1"/>
</dbReference>
<dbReference type="SMART" id="SM00138">
    <property type="entry name" value="MeTrc"/>
    <property type="match status" value="1"/>
</dbReference>
<feature type="coiled-coil region" evidence="9">
    <location>
        <begin position="849"/>
        <end position="876"/>
    </location>
</feature>
<keyword evidence="15" id="KW-1185">Reference proteome</keyword>
<dbReference type="GO" id="GO:0005737">
    <property type="term" value="C:cytoplasm"/>
    <property type="evidence" value="ECO:0007669"/>
    <property type="project" value="InterPro"/>
</dbReference>
<dbReference type="CDD" id="cd16434">
    <property type="entry name" value="CheB-CheR_fusion"/>
    <property type="match status" value="1"/>
</dbReference>
<comment type="catalytic activity">
    <reaction evidence="2">
        <text>L-glutamyl-[protein] + S-adenosyl-L-methionine = [protein]-L-glutamate 5-O-methyl ester + S-adenosyl-L-homocysteine</text>
        <dbReference type="Rhea" id="RHEA:24452"/>
        <dbReference type="Rhea" id="RHEA-COMP:10208"/>
        <dbReference type="Rhea" id="RHEA-COMP:10311"/>
        <dbReference type="ChEBI" id="CHEBI:29973"/>
        <dbReference type="ChEBI" id="CHEBI:57856"/>
        <dbReference type="ChEBI" id="CHEBI:59789"/>
        <dbReference type="ChEBI" id="CHEBI:82795"/>
        <dbReference type="EC" id="2.1.1.80"/>
    </reaction>
</comment>
<dbReference type="InterPro" id="IPR000780">
    <property type="entry name" value="CheR_MeTrfase"/>
</dbReference>